<protein>
    <submittedName>
        <fullName evidence="2">Uma2 family endonuclease</fullName>
    </submittedName>
</protein>
<organism evidence="2 3">
    <name type="scientific">Roseofilum halophilum BLCC-M91</name>
    <dbReference type="NCBI Taxonomy" id="3022259"/>
    <lineage>
        <taxon>Bacteria</taxon>
        <taxon>Bacillati</taxon>
        <taxon>Cyanobacteriota</taxon>
        <taxon>Cyanophyceae</taxon>
        <taxon>Desertifilales</taxon>
        <taxon>Desertifilaceae</taxon>
        <taxon>Roseofilum</taxon>
        <taxon>Roseofilum halophilum</taxon>
    </lineage>
</organism>
<dbReference type="CDD" id="cd06260">
    <property type="entry name" value="DUF820-like"/>
    <property type="match status" value="1"/>
</dbReference>
<keyword evidence="2" id="KW-0378">Hydrolase</keyword>
<dbReference type="InterPro" id="IPR008538">
    <property type="entry name" value="Uma2"/>
</dbReference>
<comment type="caution">
    <text evidence="2">The sequence shown here is derived from an EMBL/GenBank/DDBJ whole genome shotgun (WGS) entry which is preliminary data.</text>
</comment>
<dbReference type="GO" id="GO:0004519">
    <property type="term" value="F:endonuclease activity"/>
    <property type="evidence" value="ECO:0007669"/>
    <property type="project" value="UniProtKB-KW"/>
</dbReference>
<gene>
    <name evidence="2" type="ORF">PJF56_12910</name>
</gene>
<dbReference type="Gene3D" id="3.90.1570.10">
    <property type="entry name" value="tt1808, chain A"/>
    <property type="match status" value="1"/>
</dbReference>
<keyword evidence="2" id="KW-0255">Endonuclease</keyword>
<dbReference type="SUPFAM" id="SSF52980">
    <property type="entry name" value="Restriction endonuclease-like"/>
    <property type="match status" value="1"/>
</dbReference>
<keyword evidence="2" id="KW-0540">Nuclease</keyword>
<evidence type="ECO:0000313" key="2">
    <source>
        <dbReference type="EMBL" id="MDJ1179766.1"/>
    </source>
</evidence>
<dbReference type="PANTHER" id="PTHR47152:SF4">
    <property type="entry name" value="SLR0445 PROTEIN"/>
    <property type="match status" value="1"/>
</dbReference>
<dbReference type="EMBL" id="JAQPOK010000093">
    <property type="protein sequence ID" value="MDJ1179766.1"/>
    <property type="molecule type" value="Genomic_DNA"/>
</dbReference>
<dbReference type="PANTHER" id="PTHR47152">
    <property type="entry name" value="SLR2084 PROTEIN-RELATED"/>
    <property type="match status" value="1"/>
</dbReference>
<keyword evidence="3" id="KW-1185">Reference proteome</keyword>
<proteinExistence type="predicted"/>
<dbReference type="RefSeq" id="WP_283763071.1">
    <property type="nucleotide sequence ID" value="NZ_JAQPOK010000093.1"/>
</dbReference>
<dbReference type="Pfam" id="PF05685">
    <property type="entry name" value="Uma2"/>
    <property type="match status" value="1"/>
</dbReference>
<dbReference type="InterPro" id="IPR012296">
    <property type="entry name" value="Nuclease_put_TT1808"/>
</dbReference>
<sequence length="198" mass="22612">MSSFAISPSSLPTAEQRLVLSGVSWRQYELFLATLGNDFPNLRLSYLEGVLEIMATSPEHEELKTMIGMLLEAYFQEARIRFHAIGSATFRKEMAQRGLEPDECYCLDCKKEFPDLAIEVVVTSGMVDKLQIYEGLGVKEVWQWKDGGFSLYHLRSTGYEAIAKSELLPNLDISLLTRCVKPNEQFDAVMEFRDRLRQ</sequence>
<evidence type="ECO:0000259" key="1">
    <source>
        <dbReference type="Pfam" id="PF05685"/>
    </source>
</evidence>
<feature type="domain" description="Putative restriction endonuclease" evidence="1">
    <location>
        <begin position="35"/>
        <end position="164"/>
    </location>
</feature>
<dbReference type="Proteomes" id="UP001231370">
    <property type="component" value="Unassembled WGS sequence"/>
</dbReference>
<accession>A0ABT7BMR4</accession>
<dbReference type="InterPro" id="IPR011335">
    <property type="entry name" value="Restrct_endonuc-II-like"/>
</dbReference>
<reference evidence="2 3" key="1">
    <citation type="submission" date="2023-01" db="EMBL/GenBank/DDBJ databases">
        <title>Novel diversity within Roseofilum (Cyanobacteria; Desertifilaceae) from marine benthic mats with descriptions of four novel species.</title>
        <authorList>
            <person name="Wang Y."/>
            <person name="Berthold D.E."/>
            <person name="Hu J."/>
            <person name="Lefler F.W."/>
            <person name="Laughinghouse H.D. IV."/>
        </authorList>
    </citation>
    <scope>NUCLEOTIDE SEQUENCE [LARGE SCALE GENOMIC DNA]</scope>
    <source>
        <strain evidence="2 3">BLCC-M91</strain>
    </source>
</reference>
<evidence type="ECO:0000313" key="3">
    <source>
        <dbReference type="Proteomes" id="UP001231370"/>
    </source>
</evidence>
<name>A0ABT7BMR4_9CYAN</name>